<feature type="region of interest" description="Disordered" evidence="3">
    <location>
        <begin position="763"/>
        <end position="1169"/>
    </location>
</feature>
<feature type="compositionally biased region" description="Basic and acidic residues" evidence="3">
    <location>
        <begin position="1229"/>
        <end position="1242"/>
    </location>
</feature>
<dbReference type="EMBL" id="CDMY01000420">
    <property type="protein sequence ID" value="CEM11598.1"/>
    <property type="molecule type" value="Genomic_DNA"/>
</dbReference>
<feature type="compositionally biased region" description="Low complexity" evidence="3">
    <location>
        <begin position="809"/>
        <end position="825"/>
    </location>
</feature>
<accession>A0A0G4FEF6</accession>
<gene>
    <name evidence="4" type="ORF">Vbra_9086</name>
</gene>
<feature type="region of interest" description="Disordered" evidence="3">
    <location>
        <begin position="305"/>
        <end position="435"/>
    </location>
</feature>
<feature type="compositionally biased region" description="Low complexity" evidence="3">
    <location>
        <begin position="931"/>
        <end position="951"/>
    </location>
</feature>
<evidence type="ECO:0000256" key="3">
    <source>
        <dbReference type="SAM" id="MobiDB-lite"/>
    </source>
</evidence>
<dbReference type="Proteomes" id="UP000041254">
    <property type="component" value="Unassembled WGS sequence"/>
</dbReference>
<comment type="similarity">
    <text evidence="1">Belongs to the SAPS family.</text>
</comment>
<dbReference type="InParanoid" id="A0A0G4FEF6"/>
<feature type="region of interest" description="Disordered" evidence="3">
    <location>
        <begin position="710"/>
        <end position="737"/>
    </location>
</feature>
<name>A0A0G4FEF6_VITBC</name>
<feature type="compositionally biased region" description="Pro residues" evidence="3">
    <location>
        <begin position="772"/>
        <end position="792"/>
    </location>
</feature>
<dbReference type="VEuPathDB" id="CryptoDB:Vbra_9086"/>
<keyword evidence="5" id="KW-1185">Reference proteome</keyword>
<evidence type="ECO:0000256" key="2">
    <source>
        <dbReference type="ARBA" id="ARBA00023306"/>
    </source>
</evidence>
<proteinExistence type="inferred from homology"/>
<feature type="region of interest" description="Disordered" evidence="3">
    <location>
        <begin position="1189"/>
        <end position="1242"/>
    </location>
</feature>
<evidence type="ECO:0000313" key="4">
    <source>
        <dbReference type="EMBL" id="CEM11598.1"/>
    </source>
</evidence>
<dbReference type="STRING" id="1169540.A0A0G4FEF6"/>
<feature type="compositionally biased region" description="Basic and acidic residues" evidence="3">
    <location>
        <begin position="393"/>
        <end position="406"/>
    </location>
</feature>
<dbReference type="AlphaFoldDB" id="A0A0G4FEF6"/>
<feature type="region of interest" description="Disordered" evidence="3">
    <location>
        <begin position="457"/>
        <end position="503"/>
    </location>
</feature>
<protein>
    <submittedName>
        <fullName evidence="4">Uncharacterized protein</fullName>
    </submittedName>
</protein>
<reference evidence="4 5" key="1">
    <citation type="submission" date="2014-11" db="EMBL/GenBank/DDBJ databases">
        <authorList>
            <person name="Zhu J."/>
            <person name="Qi W."/>
            <person name="Song R."/>
        </authorList>
    </citation>
    <scope>NUCLEOTIDE SEQUENCE [LARGE SCALE GENOMIC DNA]</scope>
</reference>
<evidence type="ECO:0000256" key="1">
    <source>
        <dbReference type="ARBA" id="ARBA00006180"/>
    </source>
</evidence>
<feature type="compositionally biased region" description="Low complexity" evidence="3">
    <location>
        <begin position="711"/>
        <end position="722"/>
    </location>
</feature>
<feature type="compositionally biased region" description="Basic and acidic residues" evidence="3">
    <location>
        <begin position="310"/>
        <end position="325"/>
    </location>
</feature>
<dbReference type="GO" id="GO:0019903">
    <property type="term" value="F:protein phosphatase binding"/>
    <property type="evidence" value="ECO:0007669"/>
    <property type="project" value="InterPro"/>
</dbReference>
<dbReference type="PANTHER" id="PTHR12634">
    <property type="entry name" value="SIT4 YEAST -ASSOCIATING PROTEIN-RELATED"/>
    <property type="match status" value="1"/>
</dbReference>
<keyword evidence="2" id="KW-0131">Cell cycle</keyword>
<dbReference type="Pfam" id="PF04499">
    <property type="entry name" value="SAPS"/>
    <property type="match status" value="2"/>
</dbReference>
<feature type="compositionally biased region" description="Acidic residues" evidence="3">
    <location>
        <begin position="1045"/>
        <end position="1063"/>
    </location>
</feature>
<sequence>MEPNQGGMGQMGGLFWSTFGGPEASSVNVDEIVEAADCTLDKLLDLDELIQEIKSNNAKVVDFLCRRDSLERLVEYIVVVPPDDADKNRGHKFPFMATEVVCQENDRILQAFLDPENRPVLDALWDFLYQPNALNHVLAGYFARVCTSLFMRTSINTQKPTETSQLVSYLRGKEDLLDGFLAKLGSRSITDLFVTYLCVEEQPQAVFDTSDRHGSPLMMRIVQRLIPENDNPQDRVGEVSENVAVIIRMFLQKYESVYYAPALMQQLTSTECTHHLVDCLFQNDPILVSQAVSILSDLIHHTTAAIQTPPRERPAGDDQLQRQEGEDQQQQQEQEEDQQDQHEEEEALHHGTPEDSVRIVLPDSTDDHAQPPQPTEDETPLSPPPTPITEEPEATHAAENDSRQEQEAPPMPVVKASQDDATDGSPPVVAAAPEEEVAVANGTLDTLRQTANAIVATGQQRESEEAPTQQQQQQQQQREQEEVPPERPAATPEPEGASPPQPSAIDYVAEAVCPQIRRMRELFESELLAARGKAIPMPAGGGQRPLGSTALGIVSLWTALIRTRKEEVVAAVVSEGVFPLCISAFFEFEWNNLLHNDVKSAALEAISLADKHPELVESLLRDSAFLSQTVKAIRRWHTRPERGWRRKGDTVGYISHIMTIGHHLHMAAQHTPWIQELLNETEGWNWQTLKHERPVGEIIKDYATLTAPGNHLAGPLPHAANAAPPPPPSSASGPMRDEGWVASVPQAVPVAEPEVEEILNTQEELHRQGGPGSPPSGPQPLGPPPVGLPPPGVGLLQGVGLLPPPAPAPAAAAATSPSTSSGRPPAHTPQEVTGAPRATQQPAASPPKPAWADAPPAEVMDGGWTASFSPERSPVEGTASRSAPMDSESNPFDTDDEFVPHFGGDHAGVRRVDRPGSSGEDNMTWLGGQRPTWSSSAAATAPAPTAMARSPEPFDWHEDDEDFDLGPSNRDGSDPFASFQEDTAHDAAAAAGDQRSRVSATILREPDTDSPGLPAATPPKDRSVMQPMSLGDPYSGGGGKRAQEDDMGEGEEDDDDDDDDDSSSSEGEAAISPDPGVAGNAHEQPPSSPPLQPQAAPYMPSPSPSPIRPSLPPQAATNGQALADPFAEPPSDNASAPVAVTGWATFESPRHDAAPAADGGSSTESSWMRGPWTQEQVVMTAGAAEGGPAWCAFPDESSPNASVHAVPAGDAHTNSTAWGSGAGTSGVGGRKEVAGAMREGDS</sequence>
<feature type="compositionally biased region" description="Pro residues" evidence="3">
    <location>
        <begin position="1099"/>
        <end position="1112"/>
    </location>
</feature>
<feature type="compositionally biased region" description="Acidic residues" evidence="3">
    <location>
        <begin position="333"/>
        <end position="346"/>
    </location>
</feature>
<dbReference type="InterPro" id="IPR007587">
    <property type="entry name" value="SAPS"/>
</dbReference>
<evidence type="ECO:0000313" key="5">
    <source>
        <dbReference type="Proteomes" id="UP000041254"/>
    </source>
</evidence>
<feature type="compositionally biased region" description="Basic and acidic residues" evidence="3">
    <location>
        <begin position="347"/>
        <end position="357"/>
    </location>
</feature>
<dbReference type="OrthoDB" id="295029at2759"/>
<feature type="compositionally biased region" description="Basic and acidic residues" evidence="3">
    <location>
        <begin position="903"/>
        <end position="914"/>
    </location>
</feature>
<dbReference type="PANTHER" id="PTHR12634:SF8">
    <property type="entry name" value="FIERY MOUNTAIN, ISOFORM D"/>
    <property type="match status" value="1"/>
</dbReference>
<organism evidence="4 5">
    <name type="scientific">Vitrella brassicaformis (strain CCMP3155)</name>
    <dbReference type="NCBI Taxonomy" id="1169540"/>
    <lineage>
        <taxon>Eukaryota</taxon>
        <taxon>Sar</taxon>
        <taxon>Alveolata</taxon>
        <taxon>Colpodellida</taxon>
        <taxon>Vitrellaceae</taxon>
        <taxon>Vitrella</taxon>
    </lineage>
</organism>
<dbReference type="GO" id="GO:0019888">
    <property type="term" value="F:protein phosphatase regulator activity"/>
    <property type="evidence" value="ECO:0007669"/>
    <property type="project" value="TreeGrafter"/>
</dbReference>